<keyword evidence="3" id="KW-1185">Reference proteome</keyword>
<dbReference type="PROSITE" id="PS50209">
    <property type="entry name" value="CARD"/>
    <property type="match status" value="1"/>
</dbReference>
<dbReference type="Proteomes" id="UP000314986">
    <property type="component" value="Unassembled WGS sequence"/>
</dbReference>
<feature type="domain" description="CARD" evidence="1">
    <location>
        <begin position="11"/>
        <end position="84"/>
    </location>
</feature>
<accession>A0A4W3H8C2</accession>
<evidence type="ECO:0000313" key="2">
    <source>
        <dbReference type="Ensembl" id="ENSCMIP00000013098.1"/>
    </source>
</evidence>
<sequence length="121" mass="13501">MAAESQTPCTRILKQCREFLINYMTEGRLNHILDVLRSQKLLTKASYETIAALNTQTSRTRALLDICLCLGEGAARVVVGLLPEDKKVQVAGRSTCLQCLVNQIFPSWLISSYCTDKTPDH</sequence>
<reference evidence="3" key="3">
    <citation type="journal article" date="2014" name="Nature">
        <title>Elephant shark genome provides unique insights into gnathostome evolution.</title>
        <authorList>
            <consortium name="International Elephant Shark Genome Sequencing Consortium"/>
            <person name="Venkatesh B."/>
            <person name="Lee A.P."/>
            <person name="Ravi V."/>
            <person name="Maurya A.K."/>
            <person name="Lian M.M."/>
            <person name="Swann J.B."/>
            <person name="Ohta Y."/>
            <person name="Flajnik M.F."/>
            <person name="Sutoh Y."/>
            <person name="Kasahara M."/>
            <person name="Hoon S."/>
            <person name="Gangu V."/>
            <person name="Roy S.W."/>
            <person name="Irimia M."/>
            <person name="Korzh V."/>
            <person name="Kondrychyn I."/>
            <person name="Lim Z.W."/>
            <person name="Tay B.H."/>
            <person name="Tohari S."/>
            <person name="Kong K.W."/>
            <person name="Ho S."/>
            <person name="Lorente-Galdos B."/>
            <person name="Quilez J."/>
            <person name="Marques-Bonet T."/>
            <person name="Raney B.J."/>
            <person name="Ingham P.W."/>
            <person name="Tay A."/>
            <person name="Hillier L.W."/>
            <person name="Minx P."/>
            <person name="Boehm T."/>
            <person name="Wilson R.K."/>
            <person name="Brenner S."/>
            <person name="Warren W.C."/>
        </authorList>
    </citation>
    <scope>NUCLEOTIDE SEQUENCE [LARGE SCALE GENOMIC DNA]</scope>
</reference>
<dbReference type="STRING" id="7868.ENSCMIP00000013098"/>
<organism evidence="2 3">
    <name type="scientific">Callorhinchus milii</name>
    <name type="common">Ghost shark</name>
    <dbReference type="NCBI Taxonomy" id="7868"/>
    <lineage>
        <taxon>Eukaryota</taxon>
        <taxon>Metazoa</taxon>
        <taxon>Chordata</taxon>
        <taxon>Craniata</taxon>
        <taxon>Vertebrata</taxon>
        <taxon>Chondrichthyes</taxon>
        <taxon>Holocephali</taxon>
        <taxon>Chimaeriformes</taxon>
        <taxon>Callorhinchidae</taxon>
        <taxon>Callorhinchus</taxon>
    </lineage>
</organism>
<reference evidence="2" key="5">
    <citation type="submission" date="2025-09" db="UniProtKB">
        <authorList>
            <consortium name="Ensembl"/>
        </authorList>
    </citation>
    <scope>IDENTIFICATION</scope>
</reference>
<dbReference type="InterPro" id="IPR001315">
    <property type="entry name" value="CARD"/>
</dbReference>
<dbReference type="Pfam" id="PF00619">
    <property type="entry name" value="CARD"/>
    <property type="match status" value="1"/>
</dbReference>
<evidence type="ECO:0000313" key="3">
    <source>
        <dbReference type="Proteomes" id="UP000314986"/>
    </source>
</evidence>
<name>A0A4W3H8C2_CALMI</name>
<dbReference type="InterPro" id="IPR011029">
    <property type="entry name" value="DEATH-like_dom_sf"/>
</dbReference>
<evidence type="ECO:0000259" key="1">
    <source>
        <dbReference type="PROSITE" id="PS50209"/>
    </source>
</evidence>
<dbReference type="SUPFAM" id="SSF47986">
    <property type="entry name" value="DEATH domain"/>
    <property type="match status" value="1"/>
</dbReference>
<dbReference type="AlphaFoldDB" id="A0A4W3H8C2"/>
<dbReference type="InParanoid" id="A0A4W3H8C2"/>
<reference evidence="2" key="4">
    <citation type="submission" date="2025-08" db="UniProtKB">
        <authorList>
            <consortium name="Ensembl"/>
        </authorList>
    </citation>
    <scope>IDENTIFICATION</scope>
</reference>
<proteinExistence type="predicted"/>
<dbReference type="GeneTree" id="ENSGT00970000197355"/>
<dbReference type="GO" id="GO:0042981">
    <property type="term" value="P:regulation of apoptotic process"/>
    <property type="evidence" value="ECO:0007669"/>
    <property type="project" value="InterPro"/>
</dbReference>
<dbReference type="Gene3D" id="1.10.533.10">
    <property type="entry name" value="Death Domain, Fas"/>
    <property type="match status" value="1"/>
</dbReference>
<protein>
    <recommendedName>
        <fullName evidence="1">CARD domain-containing protein</fullName>
    </recommendedName>
</protein>
<dbReference type="Ensembl" id="ENSCMIT00000013390.1">
    <property type="protein sequence ID" value="ENSCMIP00000013098.1"/>
    <property type="gene ID" value="ENSCMIG00000006616.1"/>
</dbReference>
<reference evidence="3" key="2">
    <citation type="journal article" date="2007" name="PLoS Biol.">
        <title>Survey sequencing and comparative analysis of the elephant shark (Callorhinchus milii) genome.</title>
        <authorList>
            <person name="Venkatesh B."/>
            <person name="Kirkness E.F."/>
            <person name="Loh Y.H."/>
            <person name="Halpern A.L."/>
            <person name="Lee A.P."/>
            <person name="Johnson J."/>
            <person name="Dandona N."/>
            <person name="Viswanathan L.D."/>
            <person name="Tay A."/>
            <person name="Venter J.C."/>
            <person name="Strausberg R.L."/>
            <person name="Brenner S."/>
        </authorList>
    </citation>
    <scope>NUCLEOTIDE SEQUENCE [LARGE SCALE GENOMIC DNA]</scope>
</reference>
<reference evidence="3" key="1">
    <citation type="journal article" date="2006" name="Science">
        <title>Ancient noncoding elements conserved in the human genome.</title>
        <authorList>
            <person name="Venkatesh B."/>
            <person name="Kirkness E.F."/>
            <person name="Loh Y.H."/>
            <person name="Halpern A.L."/>
            <person name="Lee A.P."/>
            <person name="Johnson J."/>
            <person name="Dandona N."/>
            <person name="Viswanathan L.D."/>
            <person name="Tay A."/>
            <person name="Venter J.C."/>
            <person name="Strausberg R.L."/>
            <person name="Brenner S."/>
        </authorList>
    </citation>
    <scope>NUCLEOTIDE SEQUENCE [LARGE SCALE GENOMIC DNA]</scope>
</reference>